<dbReference type="SMART" id="SM01043">
    <property type="entry name" value="BTAD"/>
    <property type="match status" value="1"/>
</dbReference>
<evidence type="ECO:0000313" key="9">
    <source>
        <dbReference type="Proteomes" id="UP001602245"/>
    </source>
</evidence>
<evidence type="ECO:0000313" key="8">
    <source>
        <dbReference type="EMBL" id="MFF5291124.1"/>
    </source>
</evidence>
<dbReference type="InterPro" id="IPR051677">
    <property type="entry name" value="AfsR-DnrI-RedD_regulator"/>
</dbReference>
<keyword evidence="3 5" id="KW-0238">DNA-binding</keyword>
<dbReference type="Proteomes" id="UP001602245">
    <property type="component" value="Unassembled WGS sequence"/>
</dbReference>
<keyword evidence="9" id="KW-1185">Reference proteome</keyword>
<evidence type="ECO:0000256" key="6">
    <source>
        <dbReference type="SAM" id="MobiDB-lite"/>
    </source>
</evidence>
<dbReference type="SUPFAM" id="SSF48452">
    <property type="entry name" value="TPR-like"/>
    <property type="match status" value="4"/>
</dbReference>
<feature type="DNA-binding region" description="OmpR/PhoB-type" evidence="5">
    <location>
        <begin position="1"/>
        <end position="94"/>
    </location>
</feature>
<dbReference type="Pfam" id="PF00486">
    <property type="entry name" value="Trans_reg_C"/>
    <property type="match status" value="1"/>
</dbReference>
<dbReference type="PROSITE" id="PS51755">
    <property type="entry name" value="OMPR_PHOB"/>
    <property type="match status" value="1"/>
</dbReference>
<dbReference type="SMART" id="SM00028">
    <property type="entry name" value="TPR"/>
    <property type="match status" value="5"/>
</dbReference>
<evidence type="ECO:0000256" key="4">
    <source>
        <dbReference type="ARBA" id="ARBA00023163"/>
    </source>
</evidence>
<gene>
    <name evidence="8" type="ORF">ACFY35_16910</name>
</gene>
<dbReference type="InterPro" id="IPR027417">
    <property type="entry name" value="P-loop_NTPase"/>
</dbReference>
<evidence type="ECO:0000256" key="3">
    <source>
        <dbReference type="ARBA" id="ARBA00023125"/>
    </source>
</evidence>
<dbReference type="InterPro" id="IPR016032">
    <property type="entry name" value="Sig_transdc_resp-reg_C-effctor"/>
</dbReference>
<organism evidence="8 9">
    <name type="scientific">Paractinoplanes globisporus</name>
    <dbReference type="NCBI Taxonomy" id="113565"/>
    <lineage>
        <taxon>Bacteria</taxon>
        <taxon>Bacillati</taxon>
        <taxon>Actinomycetota</taxon>
        <taxon>Actinomycetes</taxon>
        <taxon>Micromonosporales</taxon>
        <taxon>Micromonosporaceae</taxon>
        <taxon>Paractinoplanes</taxon>
    </lineage>
</organism>
<comment type="caution">
    <text evidence="8">The sequence shown here is derived from an EMBL/GenBank/DDBJ whole genome shotgun (WGS) entry which is preliminary data.</text>
</comment>
<dbReference type="SUPFAM" id="SSF52540">
    <property type="entry name" value="P-loop containing nucleoside triphosphate hydrolases"/>
    <property type="match status" value="1"/>
</dbReference>
<evidence type="ECO:0000256" key="1">
    <source>
        <dbReference type="ARBA" id="ARBA00005820"/>
    </source>
</evidence>
<evidence type="ECO:0000259" key="7">
    <source>
        <dbReference type="PROSITE" id="PS51755"/>
    </source>
</evidence>
<dbReference type="Gene3D" id="3.40.50.300">
    <property type="entry name" value="P-loop containing nucleotide triphosphate hydrolases"/>
    <property type="match status" value="1"/>
</dbReference>
<sequence>MGSALRFELLGPLRARRGDDLVGLGSAQRQAVLATLLLQPRRPFGRDRLIRAVWGEEPPAYAVNQLQKHISALRAVLAPDRPLSWTDLGYLLAVEPDARDLDAFESLVAAGRSARNAGDPAGAVAAWRTALDLWRGPFCDGLPGPFLAAERHRLDDLRLTVAADRLEAALELGEKARGHPGEPARGHPGEPARGHLGEAHGGHLGDTTVADEARRLVSEHPMNERLRGLLMLALYRGGRREAALDEFRGLTRLLRDELGVEPTAALQRLHRRMLDADPALDPSETSRETTRQTGVAPAQLPARLPEFVNREDELDRLDALVDGRDEARVAVLAGTAGVGKTSLAVRWAHGARARFPDGQLYADLRGFDPDGEPADPGEVVRDFLIALAVPAHAVPPALAGQTALYRSLLNGRRVLVLLDNARSSEQVRPLLPGTPGCLTVVTSRNDLTGLVVAEGARPVTLDVPGFAASRQLLRARLGAERVAAEPAAVTTLIGACARLPLALAVVAARAVTRPRLSLATVAEEVRRGFDAPAEDRSVDVRAAFDWSYRQLSPPAARLFRLLGPHPGPGFGVEAAASLAGEPVADARRGLAELAGAHLIGERAHGRFELHDLLRAYAIGRHRDEDPAADRHAATTRLLDHYLHSAHRADVLLKPHRDDRVTPDPPAAGVTMADFADRREAAAWLAGERPVLLALTRREKGFEATVVRLAWTMVSFLDYAGHWQDKVDVLGAALAAAGRLADPASRAETHRMLGSALVRLGRFAEAAAELDAALAEYARVGDPGGRARVHRTAAWVLERQGRDREALDRARLALASHLAAGNDAGVGRALNAVGWFHARLGDHRRALTRCQAALDRQRRIGDRFGEAETLDSLGFIHRSLGAYPAAEVHYRRAAGLYREFGDRYNEADTLVSLGDTCREAGRPDAARDCWREALEIFETLEHPETAAVRDRLLTAP</sequence>
<dbReference type="InterPro" id="IPR011990">
    <property type="entry name" value="TPR-like_helical_dom_sf"/>
</dbReference>
<dbReference type="SMART" id="SM00862">
    <property type="entry name" value="Trans_reg_C"/>
    <property type="match status" value="1"/>
</dbReference>
<dbReference type="Gene3D" id="1.10.10.10">
    <property type="entry name" value="Winged helix-like DNA-binding domain superfamily/Winged helix DNA-binding domain"/>
    <property type="match status" value="1"/>
</dbReference>
<dbReference type="Gene3D" id="1.25.40.10">
    <property type="entry name" value="Tetratricopeptide repeat domain"/>
    <property type="match status" value="2"/>
</dbReference>
<dbReference type="PRINTS" id="PR00364">
    <property type="entry name" value="DISEASERSIST"/>
</dbReference>
<feature type="domain" description="OmpR/PhoB-type" evidence="7">
    <location>
        <begin position="1"/>
        <end position="94"/>
    </location>
</feature>
<name>A0ABW6WCU5_9ACTN</name>
<feature type="region of interest" description="Disordered" evidence="6">
    <location>
        <begin position="276"/>
        <end position="296"/>
    </location>
</feature>
<dbReference type="InterPro" id="IPR019734">
    <property type="entry name" value="TPR_rpt"/>
</dbReference>
<comment type="similarity">
    <text evidence="1">Belongs to the AfsR/DnrI/RedD regulatory family.</text>
</comment>
<keyword evidence="4" id="KW-0804">Transcription</keyword>
<dbReference type="InterPro" id="IPR005158">
    <property type="entry name" value="BTAD"/>
</dbReference>
<evidence type="ECO:0000256" key="2">
    <source>
        <dbReference type="ARBA" id="ARBA00023015"/>
    </source>
</evidence>
<dbReference type="InterPro" id="IPR001867">
    <property type="entry name" value="OmpR/PhoB-type_DNA-bd"/>
</dbReference>
<dbReference type="Pfam" id="PF03704">
    <property type="entry name" value="BTAD"/>
    <property type="match status" value="2"/>
</dbReference>
<proteinExistence type="inferred from homology"/>
<evidence type="ECO:0000256" key="5">
    <source>
        <dbReference type="PROSITE-ProRule" id="PRU01091"/>
    </source>
</evidence>
<dbReference type="PANTHER" id="PTHR35807">
    <property type="entry name" value="TRANSCRIPTIONAL REGULATOR REDD-RELATED"/>
    <property type="match status" value="1"/>
</dbReference>
<protein>
    <submittedName>
        <fullName evidence="8">BTAD domain-containing putative transcriptional regulator</fullName>
    </submittedName>
</protein>
<dbReference type="InterPro" id="IPR036388">
    <property type="entry name" value="WH-like_DNA-bd_sf"/>
</dbReference>
<dbReference type="CDD" id="cd15831">
    <property type="entry name" value="BTAD"/>
    <property type="match status" value="1"/>
</dbReference>
<dbReference type="Pfam" id="PF13424">
    <property type="entry name" value="TPR_12"/>
    <property type="match status" value="2"/>
</dbReference>
<dbReference type="SUPFAM" id="SSF46894">
    <property type="entry name" value="C-terminal effector domain of the bipartite response regulators"/>
    <property type="match status" value="1"/>
</dbReference>
<dbReference type="PANTHER" id="PTHR35807:SF1">
    <property type="entry name" value="TRANSCRIPTIONAL REGULATOR REDD"/>
    <property type="match status" value="1"/>
</dbReference>
<accession>A0ABW6WCU5</accession>
<reference evidence="8 9" key="1">
    <citation type="submission" date="2024-10" db="EMBL/GenBank/DDBJ databases">
        <title>The Natural Products Discovery Center: Release of the First 8490 Sequenced Strains for Exploring Actinobacteria Biosynthetic Diversity.</title>
        <authorList>
            <person name="Kalkreuter E."/>
            <person name="Kautsar S.A."/>
            <person name="Yang D."/>
            <person name="Bader C.D."/>
            <person name="Teijaro C.N."/>
            <person name="Fluegel L."/>
            <person name="Davis C.M."/>
            <person name="Simpson J.R."/>
            <person name="Lauterbach L."/>
            <person name="Steele A.D."/>
            <person name="Gui C."/>
            <person name="Meng S."/>
            <person name="Li G."/>
            <person name="Viehrig K."/>
            <person name="Ye F."/>
            <person name="Su P."/>
            <person name="Kiefer A.F."/>
            <person name="Nichols A."/>
            <person name="Cepeda A.J."/>
            <person name="Yan W."/>
            <person name="Fan B."/>
            <person name="Jiang Y."/>
            <person name="Adhikari A."/>
            <person name="Zheng C.-J."/>
            <person name="Schuster L."/>
            <person name="Cowan T.M."/>
            <person name="Smanski M.J."/>
            <person name="Chevrette M.G."/>
            <person name="De Carvalho L.P.S."/>
            <person name="Shen B."/>
        </authorList>
    </citation>
    <scope>NUCLEOTIDE SEQUENCE [LARGE SCALE GENOMIC DNA]</scope>
    <source>
        <strain evidence="8 9">NPDC000087</strain>
    </source>
</reference>
<keyword evidence="2" id="KW-0805">Transcription regulation</keyword>
<dbReference type="EMBL" id="JBIAZU010000003">
    <property type="protein sequence ID" value="MFF5291124.1"/>
    <property type="molecule type" value="Genomic_DNA"/>
</dbReference>
<dbReference type="RefSeq" id="WP_020516713.1">
    <property type="nucleotide sequence ID" value="NZ_JBIAZU010000003.1"/>
</dbReference>